<name>D9Q136_ACIS3</name>
<dbReference type="InterPro" id="IPR046342">
    <property type="entry name" value="CBS_dom_sf"/>
</dbReference>
<keyword evidence="8" id="KW-0868">Chloride</keyword>
<keyword evidence="6 11" id="KW-0472">Membrane</keyword>
<feature type="transmembrane region" description="Helical" evidence="11">
    <location>
        <begin position="399"/>
        <end position="418"/>
    </location>
</feature>
<dbReference type="CDD" id="cd00400">
    <property type="entry name" value="Voltage_gated_ClC"/>
    <property type="match status" value="1"/>
</dbReference>
<dbReference type="STRING" id="666510.ASAC_0617"/>
<evidence type="ECO:0000256" key="9">
    <source>
        <dbReference type="ARBA" id="ARBA00023303"/>
    </source>
</evidence>
<evidence type="ECO:0000313" key="14">
    <source>
        <dbReference type="Proteomes" id="UP000000346"/>
    </source>
</evidence>
<evidence type="ECO:0000256" key="3">
    <source>
        <dbReference type="ARBA" id="ARBA00022692"/>
    </source>
</evidence>
<evidence type="ECO:0000256" key="11">
    <source>
        <dbReference type="SAM" id="Phobius"/>
    </source>
</evidence>
<dbReference type="InterPro" id="IPR014743">
    <property type="entry name" value="Cl-channel_core"/>
</dbReference>
<keyword evidence="9" id="KW-0407">Ion channel</keyword>
<dbReference type="PANTHER" id="PTHR43427">
    <property type="entry name" value="CHLORIDE CHANNEL PROTEIN CLC-E"/>
    <property type="match status" value="1"/>
</dbReference>
<organism evidence="13 14">
    <name type="scientific">Acidilobus saccharovorans (strain DSM 16705 / JCM 18335 / VKM B-2471 / 345-15)</name>
    <dbReference type="NCBI Taxonomy" id="666510"/>
    <lineage>
        <taxon>Archaea</taxon>
        <taxon>Thermoproteota</taxon>
        <taxon>Thermoprotei</taxon>
        <taxon>Acidilobales</taxon>
        <taxon>Acidilobaceae</taxon>
        <taxon>Acidilobus</taxon>
    </lineage>
</organism>
<evidence type="ECO:0000256" key="10">
    <source>
        <dbReference type="PROSITE-ProRule" id="PRU00703"/>
    </source>
</evidence>
<dbReference type="InterPro" id="IPR050368">
    <property type="entry name" value="ClC-type_chloride_channel"/>
</dbReference>
<dbReference type="PANTHER" id="PTHR43427:SF6">
    <property type="entry name" value="CHLORIDE CHANNEL PROTEIN CLC-E"/>
    <property type="match status" value="1"/>
</dbReference>
<feature type="transmembrane region" description="Helical" evidence="11">
    <location>
        <begin position="160"/>
        <end position="184"/>
    </location>
</feature>
<dbReference type="GO" id="GO:0005254">
    <property type="term" value="F:chloride channel activity"/>
    <property type="evidence" value="ECO:0007669"/>
    <property type="project" value="UniProtKB-KW"/>
</dbReference>
<dbReference type="GeneID" id="9498850"/>
<dbReference type="RefSeq" id="WP_013266536.1">
    <property type="nucleotide sequence ID" value="NC_014374.1"/>
</dbReference>
<dbReference type="FunCoup" id="D9Q136">
    <property type="interactions" value="40"/>
</dbReference>
<keyword evidence="4 11" id="KW-1133">Transmembrane helix</keyword>
<dbReference type="SMART" id="SM00116">
    <property type="entry name" value="CBS"/>
    <property type="match status" value="2"/>
</dbReference>
<evidence type="ECO:0000256" key="8">
    <source>
        <dbReference type="ARBA" id="ARBA00023214"/>
    </source>
</evidence>
<dbReference type="HOGENOM" id="CLU_015263_5_3_2"/>
<dbReference type="Gene3D" id="1.10.3080.10">
    <property type="entry name" value="Clc chloride channel"/>
    <property type="match status" value="1"/>
</dbReference>
<dbReference type="OrthoDB" id="89900at2157"/>
<protein>
    <submittedName>
        <fullName evidence="13">Voltage-gated chloride channel</fullName>
    </submittedName>
</protein>
<dbReference type="Pfam" id="PF00654">
    <property type="entry name" value="Voltage_CLC"/>
    <property type="match status" value="1"/>
</dbReference>
<dbReference type="EMBL" id="CP001742">
    <property type="protein sequence ID" value="ADL19024.1"/>
    <property type="molecule type" value="Genomic_DNA"/>
</dbReference>
<dbReference type="Proteomes" id="UP000000346">
    <property type="component" value="Chromosome"/>
</dbReference>
<keyword evidence="2" id="KW-0813">Transport</keyword>
<gene>
    <name evidence="13" type="ordered locus">ASAC_0617</name>
</gene>
<evidence type="ECO:0000313" key="13">
    <source>
        <dbReference type="EMBL" id="ADL19024.1"/>
    </source>
</evidence>
<feature type="transmembrane region" description="Helical" evidence="11">
    <location>
        <begin position="196"/>
        <end position="224"/>
    </location>
</feature>
<feature type="domain" description="CBS" evidence="12">
    <location>
        <begin position="513"/>
        <end position="568"/>
    </location>
</feature>
<dbReference type="GO" id="GO:0034707">
    <property type="term" value="C:chloride channel complex"/>
    <property type="evidence" value="ECO:0007669"/>
    <property type="project" value="UniProtKB-KW"/>
</dbReference>
<dbReference type="KEGG" id="asc:ASAC_0617"/>
<proteinExistence type="predicted"/>
<dbReference type="PROSITE" id="PS51371">
    <property type="entry name" value="CBS"/>
    <property type="match status" value="2"/>
</dbReference>
<evidence type="ECO:0000259" key="12">
    <source>
        <dbReference type="PROSITE" id="PS51371"/>
    </source>
</evidence>
<evidence type="ECO:0000256" key="2">
    <source>
        <dbReference type="ARBA" id="ARBA00022448"/>
    </source>
</evidence>
<keyword evidence="7" id="KW-0869">Chloride channel</keyword>
<evidence type="ECO:0000256" key="6">
    <source>
        <dbReference type="ARBA" id="ARBA00023136"/>
    </source>
</evidence>
<dbReference type="SUPFAM" id="SSF54631">
    <property type="entry name" value="CBS-domain pair"/>
    <property type="match status" value="1"/>
</dbReference>
<feature type="transmembrane region" description="Helical" evidence="11">
    <location>
        <begin position="338"/>
        <end position="359"/>
    </location>
</feature>
<dbReference type="SUPFAM" id="SSF81340">
    <property type="entry name" value="Clc chloride channel"/>
    <property type="match status" value="1"/>
</dbReference>
<evidence type="ECO:0000256" key="7">
    <source>
        <dbReference type="ARBA" id="ARBA00023173"/>
    </source>
</evidence>
<feature type="transmembrane region" description="Helical" evidence="11">
    <location>
        <begin position="371"/>
        <end position="393"/>
    </location>
</feature>
<feature type="transmembrane region" description="Helical" evidence="11">
    <location>
        <begin position="63"/>
        <end position="86"/>
    </location>
</feature>
<dbReference type="InterPro" id="IPR001807">
    <property type="entry name" value="ClC"/>
</dbReference>
<feature type="domain" description="CBS" evidence="12">
    <location>
        <begin position="454"/>
        <end position="510"/>
    </location>
</feature>
<evidence type="ECO:0000256" key="5">
    <source>
        <dbReference type="ARBA" id="ARBA00023065"/>
    </source>
</evidence>
<comment type="subcellular location">
    <subcellularLocation>
        <location evidence="1">Membrane</location>
        <topology evidence="1">Multi-pass membrane protein</topology>
    </subcellularLocation>
</comment>
<dbReference type="Pfam" id="PF00571">
    <property type="entry name" value="CBS"/>
    <property type="match status" value="2"/>
</dbReference>
<feature type="transmembrane region" description="Helical" evidence="11">
    <location>
        <begin position="267"/>
        <end position="286"/>
    </location>
</feature>
<sequence>MRLSELPYYERWFIAGIVIGISVGLMALALYYLEVYALGRLVLLDVLHVNERGMTLHQYYASLPWLLLMPLVLVAAFPLSLFVALAMRTPEVGSDPAVKAYHRNARMRLEEAPAAIISSAITIGLGGSAGREGPASHAGAVISQWLSRIMNMSAEDRRRAVAIGLGAGIGTVFKSPFAGAILSAELLYRRDMEPEVIYPSLIASSIAYVIYGSVTGFSPILGLCSCPFNPLYLPLFAVLGLITGSMAMLYVRSLNYFSRLFRSLANPFVRAALGGALVGLLVILFPEDMGEGLSWVRSLMGGGQVVTLLPLVLALLLLPLSKVLATSLTLGSGAKGGVFAPGLDIGAFTGLAFGEALHFASPSLFREVGPFVVVGMLSTFGAASSAPVSSMLMTVEMSGSLALLPGEMIALAVAMIVFRGPTLLREQVESRARSPVHAGEYAIPVLRKVRVAEVPPRQLYVRQDARVSEALQVIASAGLLSLPVVDPLGRVLGIVNSVDLRQGRPEEPAMKYMRPEPGHVRPDSSLEEAINMMSRTNSRYAIVEDNGKFMGIVTLDDVVRAYEREASRYSGPQG</sequence>
<keyword evidence="3 11" id="KW-0812">Transmembrane</keyword>
<dbReference type="InterPro" id="IPR000644">
    <property type="entry name" value="CBS_dom"/>
</dbReference>
<evidence type="ECO:0000256" key="4">
    <source>
        <dbReference type="ARBA" id="ARBA00022989"/>
    </source>
</evidence>
<keyword evidence="14" id="KW-1185">Reference proteome</keyword>
<dbReference type="eggNOG" id="arCOG02569">
    <property type="taxonomic scope" value="Archaea"/>
</dbReference>
<feature type="transmembrane region" description="Helical" evidence="11">
    <location>
        <begin position="12"/>
        <end position="33"/>
    </location>
</feature>
<feature type="transmembrane region" description="Helical" evidence="11">
    <location>
        <begin position="231"/>
        <end position="251"/>
    </location>
</feature>
<keyword evidence="5" id="KW-0406">Ion transport</keyword>
<reference evidence="13 14" key="1">
    <citation type="journal article" date="2010" name="Appl. Environ. Microbiol.">
        <title>The genome sequence of the crenarchaeon Acidilobus saccharovorans supports a new order, Acidilobales, and suggests an important ecological role in terrestrial acidic hot springs.</title>
        <authorList>
            <person name="Mardanov A.V."/>
            <person name="Svetlitchnyi V.A."/>
            <person name="Beletsky A.V."/>
            <person name="Prokofeva M.I."/>
            <person name="Bonch-Osmolovskaya E.A."/>
            <person name="Ravin N.V."/>
            <person name="Skryabin K.G."/>
        </authorList>
    </citation>
    <scope>NUCLEOTIDE SEQUENCE [LARGE SCALE GENOMIC DNA]</scope>
    <source>
        <strain evidence="14">DSM 16705 / JCM 18335 / VKM B-2471 / 345-15</strain>
    </source>
</reference>
<dbReference type="InParanoid" id="D9Q136"/>
<keyword evidence="10" id="KW-0129">CBS domain</keyword>
<dbReference type="PRINTS" id="PR00762">
    <property type="entry name" value="CLCHANNEL"/>
</dbReference>
<feature type="transmembrane region" description="Helical" evidence="11">
    <location>
        <begin position="298"/>
        <end position="318"/>
    </location>
</feature>
<accession>D9Q136</accession>
<dbReference type="Gene3D" id="3.10.580.10">
    <property type="entry name" value="CBS-domain"/>
    <property type="match status" value="1"/>
</dbReference>
<evidence type="ECO:0000256" key="1">
    <source>
        <dbReference type="ARBA" id="ARBA00004141"/>
    </source>
</evidence>
<dbReference type="AlphaFoldDB" id="D9Q136"/>